<keyword evidence="5 6" id="KW-0413">Isomerase</keyword>
<evidence type="ECO:0000256" key="3">
    <source>
        <dbReference type="ARBA" id="ARBA00022842"/>
    </source>
</evidence>
<dbReference type="Pfam" id="PF02788">
    <property type="entry name" value="RuBisCO_large_N"/>
    <property type="match status" value="1"/>
</dbReference>
<feature type="domain" description="Ribulose bisphosphate carboxylase large subunit ferrodoxin-like N-terminal" evidence="8">
    <location>
        <begin position="2"/>
        <end position="100"/>
    </location>
</feature>
<dbReference type="NCBIfam" id="TIGR03332">
    <property type="entry name" value="salvage_mtnW"/>
    <property type="match status" value="1"/>
</dbReference>
<gene>
    <name evidence="6" type="primary">mtnW</name>
    <name evidence="9" type="ORF">BS1321_23805</name>
</gene>
<dbReference type="InterPro" id="IPR017717">
    <property type="entry name" value="Diketo-Methiopentyl-P_enolase"/>
</dbReference>
<feature type="binding site" evidence="6">
    <location>
        <position position="176"/>
    </location>
    <ligand>
        <name>Mg(2+)</name>
        <dbReference type="ChEBI" id="CHEBI:18420"/>
    </ligand>
</feature>
<evidence type="ECO:0000256" key="2">
    <source>
        <dbReference type="ARBA" id="ARBA00022723"/>
    </source>
</evidence>
<dbReference type="RefSeq" id="WP_063234408.1">
    <property type="nucleotide sequence ID" value="NZ_BCVO01000015.1"/>
</dbReference>
<dbReference type="EC" id="5.3.2.5" evidence="6"/>
<dbReference type="GeneID" id="56475814"/>
<comment type="similarity">
    <text evidence="6">Belongs to the RuBisCO large chain family. Type IV subfamily.</text>
</comment>
<dbReference type="SUPFAM" id="SSF54966">
    <property type="entry name" value="RuBisCO, large subunit, small (N-terminal) domain"/>
    <property type="match status" value="1"/>
</dbReference>
<feature type="domain" description="Ribulose bisphosphate carboxylase large subunit C-terminal" evidence="7">
    <location>
        <begin position="128"/>
        <end position="407"/>
    </location>
</feature>
<dbReference type="InterPro" id="IPR036422">
    <property type="entry name" value="RuBisCO_lsu_N_sf"/>
</dbReference>
<dbReference type="InterPro" id="IPR000685">
    <property type="entry name" value="RuBisCO_lsu_C"/>
</dbReference>
<evidence type="ECO:0000313" key="10">
    <source>
        <dbReference type="Proteomes" id="UP000214618"/>
    </source>
</evidence>
<feature type="active site" description="Proton acceptor" evidence="6">
    <location>
        <position position="99"/>
    </location>
</feature>
<organism evidence="9 10">
    <name type="scientific">Peribacillus simplex NBRC 15720 = DSM 1321</name>
    <dbReference type="NCBI Taxonomy" id="1349754"/>
    <lineage>
        <taxon>Bacteria</taxon>
        <taxon>Bacillati</taxon>
        <taxon>Bacillota</taxon>
        <taxon>Bacilli</taxon>
        <taxon>Bacillales</taxon>
        <taxon>Bacillaceae</taxon>
        <taxon>Peribacillus</taxon>
    </lineage>
</organism>
<name>A0A223EN24_9BACI</name>
<dbReference type="PANTHER" id="PTHR42704">
    <property type="entry name" value="RIBULOSE BISPHOSPHATE CARBOXYLASE"/>
    <property type="match status" value="1"/>
</dbReference>
<evidence type="ECO:0000256" key="5">
    <source>
        <dbReference type="ARBA" id="ARBA00023235"/>
    </source>
</evidence>
<dbReference type="GO" id="GO:0019509">
    <property type="term" value="P:L-methionine salvage from methylthioadenosine"/>
    <property type="evidence" value="ECO:0007669"/>
    <property type="project" value="UniProtKB-UniRule"/>
</dbReference>
<dbReference type="SFLD" id="SFLDG00301">
    <property type="entry name" value="RuBisCO-like_proteins"/>
    <property type="match status" value="1"/>
</dbReference>
<dbReference type="SUPFAM" id="SSF51649">
    <property type="entry name" value="RuBisCo, C-terminal domain"/>
    <property type="match status" value="1"/>
</dbReference>
<dbReference type="GO" id="GO:0016984">
    <property type="term" value="F:ribulose-bisphosphate carboxylase activity"/>
    <property type="evidence" value="ECO:0007669"/>
    <property type="project" value="InterPro"/>
</dbReference>
<comment type="subunit">
    <text evidence="6">Homodimer.</text>
</comment>
<dbReference type="UniPathway" id="UPA00904">
    <property type="reaction ID" value="UER00876"/>
</dbReference>
<evidence type="ECO:0000256" key="4">
    <source>
        <dbReference type="ARBA" id="ARBA00023167"/>
    </source>
</evidence>
<feature type="binding site" evidence="6">
    <location>
        <begin position="174"/>
        <end position="177"/>
    </location>
    <ligand>
        <name>substrate</name>
    </ligand>
</feature>
<feature type="binding site" evidence="6">
    <location>
        <position position="148"/>
    </location>
    <ligand>
        <name>substrate</name>
    </ligand>
</feature>
<dbReference type="Pfam" id="PF00016">
    <property type="entry name" value="RuBisCO_large"/>
    <property type="match status" value="1"/>
</dbReference>
<dbReference type="SFLD" id="SFLDS00014">
    <property type="entry name" value="RuBisCO"/>
    <property type="match status" value="1"/>
</dbReference>
<feature type="binding site" evidence="6">
    <location>
        <position position="177"/>
    </location>
    <ligand>
        <name>Mg(2+)</name>
        <dbReference type="ChEBI" id="CHEBI:18420"/>
    </ligand>
</feature>
<dbReference type="GO" id="GO:0043715">
    <property type="term" value="F:2,3-diketo-5-methylthiopentyl-1-phosphate enolase activity"/>
    <property type="evidence" value="ECO:0007669"/>
    <property type="project" value="UniProtKB-UniRule"/>
</dbReference>
<keyword evidence="1 6" id="KW-0028">Amino-acid biosynthesis</keyword>
<comment type="pathway">
    <text evidence="6">Amino-acid biosynthesis; L-methionine biosynthesis via salvage pathway; L-methionine from S-methyl-5-thio-alpha-D-ribose 1-phosphate: step 3/6.</text>
</comment>
<proteinExistence type="inferred from homology"/>
<dbReference type="GO" id="GO:0015977">
    <property type="term" value="P:carbon fixation"/>
    <property type="evidence" value="ECO:0007669"/>
    <property type="project" value="InterPro"/>
</dbReference>
<dbReference type="Gene3D" id="3.20.20.110">
    <property type="entry name" value="Ribulose bisphosphate carboxylase, large subunit, C-terminal domain"/>
    <property type="match status" value="1"/>
</dbReference>
<evidence type="ECO:0000256" key="6">
    <source>
        <dbReference type="HAMAP-Rule" id="MF_01679"/>
    </source>
</evidence>
<comment type="catalytic activity">
    <reaction evidence="6">
        <text>5-methylsulfanyl-2,3-dioxopentyl phosphate = 2-hydroxy-5-methylsulfanyl-3-oxopent-1-enyl phosphate</text>
        <dbReference type="Rhea" id="RHEA:18769"/>
        <dbReference type="ChEBI" id="CHEBI:58828"/>
        <dbReference type="ChEBI" id="CHEBI:59505"/>
        <dbReference type="EC" id="5.3.2.5"/>
    </reaction>
</comment>
<feature type="binding site" evidence="6">
    <location>
        <position position="338"/>
    </location>
    <ligand>
        <name>substrate</name>
    </ligand>
</feature>
<comment type="function">
    <text evidence="6">Catalyzes the enolization of 2,3-diketo-5-methylthiopentyl-1-phosphate (DK-MTP-1-P) into 2-hydroxy-3-keto-5-methylthiopentenyl-1-phosphate (HK-MTPenyl-1-P).</text>
</comment>
<keyword evidence="2 6" id="KW-0479">Metal-binding</keyword>
<dbReference type="SFLD" id="SFLDF00157">
    <property type="entry name" value="2_3-diketo-5-methylthiopentyl"/>
    <property type="match status" value="1"/>
</dbReference>
<feature type="modified residue" description="N6-carboxylysine" evidence="6">
    <location>
        <position position="174"/>
    </location>
</feature>
<dbReference type="NCBIfam" id="NF007095">
    <property type="entry name" value="PRK09549.1"/>
    <property type="match status" value="1"/>
</dbReference>
<dbReference type="InterPro" id="IPR017443">
    <property type="entry name" value="RuBisCO_lsu_fd_N"/>
</dbReference>
<comment type="miscellaneous">
    <text evidence="6">Has no RuBP-carboxylation activity.</text>
</comment>
<dbReference type="InterPro" id="IPR036376">
    <property type="entry name" value="RuBisCO_lsu_C_sf"/>
</dbReference>
<dbReference type="PANTHER" id="PTHR42704:SF17">
    <property type="entry name" value="RIBULOSE BISPHOSPHATE CARBOXYLASE LARGE CHAIN"/>
    <property type="match status" value="1"/>
</dbReference>
<dbReference type="EMBL" id="CP017704">
    <property type="protein sequence ID" value="ASS96663.1"/>
    <property type="molecule type" value="Genomic_DNA"/>
</dbReference>
<protein>
    <recommendedName>
        <fullName evidence="6">2,3-diketo-5-methylthiopentyl-1-phosphate enolase</fullName>
        <shortName evidence="6">DK-MTP-1-P enolase</shortName>
        <ecNumber evidence="6">5.3.2.5</ecNumber>
    </recommendedName>
    <alternativeName>
        <fullName evidence="6">RuBisCO-like protein</fullName>
        <shortName evidence="6">RLP</shortName>
    </alternativeName>
</protein>
<dbReference type="CDD" id="cd08209">
    <property type="entry name" value="RLP_DK-MTP-1-P-enolase"/>
    <property type="match status" value="1"/>
</dbReference>
<keyword evidence="3 6" id="KW-0460">Magnesium</keyword>
<dbReference type="OrthoDB" id="9770811at2"/>
<evidence type="ECO:0000259" key="8">
    <source>
        <dbReference type="Pfam" id="PF02788"/>
    </source>
</evidence>
<evidence type="ECO:0000259" key="7">
    <source>
        <dbReference type="Pfam" id="PF00016"/>
    </source>
</evidence>
<dbReference type="GO" id="GO:0000287">
    <property type="term" value="F:magnesium ion binding"/>
    <property type="evidence" value="ECO:0007669"/>
    <property type="project" value="UniProtKB-UniRule"/>
</dbReference>
<dbReference type="Proteomes" id="UP000214618">
    <property type="component" value="Chromosome"/>
</dbReference>
<keyword evidence="4 6" id="KW-0486">Methionine biosynthesis</keyword>
<sequence>MSEIVATYLIHDFNGKHEKKAESIALGLTVGTWTDLPHLVQKQLEKHKGRVVSVTPLSEEERANSYFNRKVYRSLIKIAYPAGNFSNDLPAILTTVFGKLSLDGEIKLIDLDFVGDIQKAFPGPQFGIGGIREKVGVFNRPLVMSIFKGVLGRDLTFHNEQLRQQALGGVDLVKDDEILFDQELTPFFDRIKTGKRILNEVYETTGHRTLYAVNLSGKTFELLDKAEQAAEAGADALLFNVHTYGLDVLQALSEHDRINLPIMAHPAYSGALASSSFYGIGYPLLLGKLVRLSGADLSLFPSPYGNVALEKKETLAIAEALTKDELSWKKAFPVPSAGIHPGMVPDLIKDFGLDSVINAGGGIHGHPDGAEGGAKAFRSAVEAVLAGKDLSEAAAEEETLKKALILWGGL</sequence>
<feature type="binding site" evidence="6">
    <location>
        <begin position="360"/>
        <end position="361"/>
    </location>
    <ligand>
        <name>substrate</name>
    </ligand>
</feature>
<dbReference type="Gene3D" id="3.30.70.150">
    <property type="entry name" value="RuBisCO large subunit, N-terminal domain"/>
    <property type="match status" value="1"/>
</dbReference>
<comment type="cofactor">
    <cofactor evidence="6">
        <name>Mg(2+)</name>
        <dbReference type="ChEBI" id="CHEBI:18420"/>
    </cofactor>
    <text evidence="6">Binds 1 Mg(2+) ion per subunit.</text>
</comment>
<dbReference type="InterPro" id="IPR033966">
    <property type="entry name" value="RuBisCO"/>
</dbReference>
<evidence type="ECO:0000256" key="1">
    <source>
        <dbReference type="ARBA" id="ARBA00022605"/>
    </source>
</evidence>
<dbReference type="AlphaFoldDB" id="A0A223EN24"/>
<reference evidence="9 10" key="1">
    <citation type="submission" date="2016-10" db="EMBL/GenBank/DDBJ databases">
        <title>The whole genome sequencing and assembly of Bacillus simplex DSM 1321 strain.</title>
        <authorList>
            <person name="Park M.-K."/>
            <person name="Lee Y.-J."/>
            <person name="Yi H."/>
            <person name="Bahn Y.-S."/>
            <person name="Kim J.F."/>
            <person name="Lee D.-W."/>
        </authorList>
    </citation>
    <scope>NUCLEOTIDE SEQUENCE [LARGE SCALE GENOMIC DNA]</scope>
    <source>
        <strain evidence="9 10">DSM 1321</strain>
    </source>
</reference>
<dbReference type="HAMAP" id="MF_01679">
    <property type="entry name" value="Salvage_MtnW"/>
    <property type="match status" value="1"/>
</dbReference>
<accession>A0A223EN24</accession>
<feature type="binding site" evidence="6">
    <location>
        <position position="265"/>
    </location>
    <ligand>
        <name>substrate</name>
    </ligand>
</feature>
<feature type="binding site" description="via carbamate group" evidence="6">
    <location>
        <position position="174"/>
    </location>
    <ligand>
        <name>Mg(2+)</name>
        <dbReference type="ChEBI" id="CHEBI:18420"/>
    </ligand>
</feature>
<evidence type="ECO:0000313" key="9">
    <source>
        <dbReference type="EMBL" id="ASS96663.1"/>
    </source>
</evidence>